<gene>
    <name evidence="1" type="ORF">E7Z73_00725</name>
</gene>
<name>A0A8T3VCX2_9EURY</name>
<evidence type="ECO:0000313" key="1">
    <source>
        <dbReference type="EMBL" id="MBE6504255.1"/>
    </source>
</evidence>
<organism evidence="1 2">
    <name type="scientific">Methanobrevibacter millerae</name>
    <dbReference type="NCBI Taxonomy" id="230361"/>
    <lineage>
        <taxon>Archaea</taxon>
        <taxon>Methanobacteriati</taxon>
        <taxon>Methanobacteriota</taxon>
        <taxon>Methanomada group</taxon>
        <taxon>Methanobacteria</taxon>
        <taxon>Methanobacteriales</taxon>
        <taxon>Methanobacteriaceae</taxon>
        <taxon>Methanobrevibacter</taxon>
    </lineage>
</organism>
<dbReference type="GO" id="GO:0005524">
    <property type="term" value="F:ATP binding"/>
    <property type="evidence" value="ECO:0007669"/>
    <property type="project" value="UniProtKB-KW"/>
</dbReference>
<evidence type="ECO:0000313" key="2">
    <source>
        <dbReference type="Proteomes" id="UP000762703"/>
    </source>
</evidence>
<dbReference type="InterPro" id="IPR036890">
    <property type="entry name" value="HATPase_C_sf"/>
</dbReference>
<protein>
    <submittedName>
        <fullName evidence="1">ATP-binding protein</fullName>
    </submittedName>
</protein>
<dbReference type="Proteomes" id="UP000762703">
    <property type="component" value="Unassembled WGS sequence"/>
</dbReference>
<sequence>MDWIDIIVREKDDSFVISIKDNGINFNPENINSSADDIDYSQILGFNITLLTVKNN</sequence>
<proteinExistence type="predicted"/>
<dbReference type="SUPFAM" id="SSF55874">
    <property type="entry name" value="ATPase domain of HSP90 chaperone/DNA topoisomerase II/histidine kinase"/>
    <property type="match status" value="1"/>
</dbReference>
<dbReference type="AlphaFoldDB" id="A0A8T3VCX2"/>
<accession>A0A8T3VCX2</accession>
<keyword evidence="1" id="KW-0547">Nucleotide-binding</keyword>
<dbReference type="EMBL" id="SUTE01000002">
    <property type="protein sequence ID" value="MBE6504255.1"/>
    <property type="molecule type" value="Genomic_DNA"/>
</dbReference>
<keyword evidence="1" id="KW-0067">ATP-binding</keyword>
<reference evidence="1" key="1">
    <citation type="submission" date="2019-04" db="EMBL/GenBank/DDBJ databases">
        <title>Evolution of Biomass-Degrading Anaerobic Consortia Revealed by Metagenomics.</title>
        <authorList>
            <person name="Peng X."/>
        </authorList>
    </citation>
    <scope>NUCLEOTIDE SEQUENCE</scope>
    <source>
        <strain evidence="1">SIG12</strain>
    </source>
</reference>
<comment type="caution">
    <text evidence="1">The sequence shown here is derived from an EMBL/GenBank/DDBJ whole genome shotgun (WGS) entry which is preliminary data.</text>
</comment>